<dbReference type="Pfam" id="PF19053">
    <property type="entry name" value="EccD"/>
    <property type="match status" value="1"/>
</dbReference>
<comment type="caution">
    <text evidence="9">The sequence shown here is derived from an EMBL/GenBank/DDBJ whole genome shotgun (WGS) entry which is preliminary data.</text>
</comment>
<comment type="subcellular location">
    <subcellularLocation>
        <location evidence="1">Cell membrane</location>
        <topology evidence="1">Multi-pass membrane protein</topology>
    </subcellularLocation>
</comment>
<evidence type="ECO:0000256" key="6">
    <source>
        <dbReference type="ARBA" id="ARBA00023136"/>
    </source>
</evidence>
<comment type="similarity">
    <text evidence="2">Belongs to the EccD/Snm4 family.</text>
</comment>
<evidence type="ECO:0000313" key="10">
    <source>
        <dbReference type="Proteomes" id="UP000677457"/>
    </source>
</evidence>
<keyword evidence="3" id="KW-1003">Cell membrane</keyword>
<accession>A0ABQ4JWR9</accession>
<dbReference type="InterPro" id="IPR006707">
    <property type="entry name" value="T7SS_EccD"/>
</dbReference>
<feature type="transmembrane region" description="Helical" evidence="7">
    <location>
        <begin position="149"/>
        <end position="168"/>
    </location>
</feature>
<gene>
    <name evidence="9" type="ORF">Sar04_41140</name>
</gene>
<evidence type="ECO:0000256" key="5">
    <source>
        <dbReference type="ARBA" id="ARBA00022989"/>
    </source>
</evidence>
<protein>
    <recommendedName>
        <fullName evidence="8">EccD-like transmembrane domain-containing protein</fullName>
    </recommendedName>
</protein>
<dbReference type="Proteomes" id="UP000677457">
    <property type="component" value="Unassembled WGS sequence"/>
</dbReference>
<reference evidence="9 10" key="1">
    <citation type="submission" date="2021-03" db="EMBL/GenBank/DDBJ databases">
        <title>Whole genome shotgun sequence of Salinispora arenicola NBRC 105043.</title>
        <authorList>
            <person name="Komaki H."/>
            <person name="Tamura T."/>
        </authorList>
    </citation>
    <scope>NUCLEOTIDE SEQUENCE [LARGE SCALE GENOMIC DNA]</scope>
    <source>
        <strain evidence="9 10">NBRC 105043</strain>
    </source>
</reference>
<dbReference type="NCBIfam" id="TIGR03920">
    <property type="entry name" value="T7SS_EccD"/>
    <property type="match status" value="1"/>
</dbReference>
<feature type="transmembrane region" description="Helical" evidence="7">
    <location>
        <begin position="234"/>
        <end position="256"/>
    </location>
</feature>
<dbReference type="InterPro" id="IPR044049">
    <property type="entry name" value="EccD_transm"/>
</dbReference>
<dbReference type="InterPro" id="IPR024962">
    <property type="entry name" value="YukD-like"/>
</dbReference>
<dbReference type="RefSeq" id="WP_016814102.1">
    <property type="nucleotide sequence ID" value="NZ_BOQM01000039.1"/>
</dbReference>
<proteinExistence type="inferred from homology"/>
<feature type="transmembrane region" description="Helical" evidence="7">
    <location>
        <begin position="443"/>
        <end position="463"/>
    </location>
</feature>
<keyword evidence="6 7" id="KW-0472">Membrane</keyword>
<feature type="transmembrane region" description="Helical" evidence="7">
    <location>
        <begin position="268"/>
        <end position="287"/>
    </location>
</feature>
<evidence type="ECO:0000259" key="8">
    <source>
        <dbReference type="Pfam" id="PF19053"/>
    </source>
</evidence>
<feature type="transmembrane region" description="Helical" evidence="7">
    <location>
        <begin position="348"/>
        <end position="366"/>
    </location>
</feature>
<sequence length="468" mass="49894">MSTVLDGRLCRVTVTGPDRRVDLAVPVTTPVATLLPVLLGHTSEGHRLEGDTPEAAWVLQRLGQEPFELSGTPESLDWLEGEELYLRRAEDPLPELDFDDVAEGIATVVNRRGDRWQPEYRRVLFLLLSVVAMGAIAVLLADWRPVPHQVVAAGTVGVAFLAAALLFAHRHSDGAFSLLFGGGAAAFAALATSSAVDGDPQGIAIHGSSVLAAAVGAVVVSGVLVVAQRTVSPYLPFTPMLVVGVAALMALGVLLLQSGSGMSVQRTAAAAAAVVFAAVVVAPRVTVKFARLRGPQLPKTGADMSYDIEPVPSETVGERTNDADTYLSVLMLASALVLPILFHLTLQAPGWAGWTYVFVIASAIFLRARTFLGLWQRVPLTVAGTVGYLMVIMHLSQTMSVGWRWALLGSLVTVVIPLVLAALRPWPRRMLPFWEYTATFFDVVTGVAVLPILAQILGLYAWARGLFG</sequence>
<dbReference type="PIRSF" id="PIRSF017804">
    <property type="entry name" value="Secretion_EccD1"/>
    <property type="match status" value="1"/>
</dbReference>
<evidence type="ECO:0000256" key="2">
    <source>
        <dbReference type="ARBA" id="ARBA00006162"/>
    </source>
</evidence>
<evidence type="ECO:0000256" key="1">
    <source>
        <dbReference type="ARBA" id="ARBA00004651"/>
    </source>
</evidence>
<evidence type="ECO:0000256" key="4">
    <source>
        <dbReference type="ARBA" id="ARBA00022692"/>
    </source>
</evidence>
<evidence type="ECO:0000256" key="7">
    <source>
        <dbReference type="SAM" id="Phobius"/>
    </source>
</evidence>
<dbReference type="EMBL" id="BOQM01000039">
    <property type="protein sequence ID" value="GIM87378.1"/>
    <property type="molecule type" value="Genomic_DNA"/>
</dbReference>
<organism evidence="9 10">
    <name type="scientific">Salinispora arenicola</name>
    <dbReference type="NCBI Taxonomy" id="168697"/>
    <lineage>
        <taxon>Bacteria</taxon>
        <taxon>Bacillati</taxon>
        <taxon>Actinomycetota</taxon>
        <taxon>Actinomycetes</taxon>
        <taxon>Micromonosporales</taxon>
        <taxon>Micromonosporaceae</taxon>
        <taxon>Salinispora</taxon>
    </lineage>
</organism>
<feature type="transmembrane region" description="Helical" evidence="7">
    <location>
        <begin position="175"/>
        <end position="196"/>
    </location>
</feature>
<feature type="transmembrane region" description="Helical" evidence="7">
    <location>
        <begin position="402"/>
        <end position="423"/>
    </location>
</feature>
<keyword evidence="4 7" id="KW-0812">Transmembrane</keyword>
<evidence type="ECO:0000313" key="9">
    <source>
        <dbReference type="EMBL" id="GIM87378.1"/>
    </source>
</evidence>
<feature type="transmembrane region" description="Helical" evidence="7">
    <location>
        <begin position="123"/>
        <end position="143"/>
    </location>
</feature>
<name>A0ABQ4JWR9_SALAC</name>
<dbReference type="GeneID" id="93770867"/>
<keyword evidence="5 7" id="KW-1133">Transmembrane helix</keyword>
<feature type="transmembrane region" description="Helical" evidence="7">
    <location>
        <begin position="378"/>
        <end position="396"/>
    </location>
</feature>
<feature type="domain" description="EccD-like transmembrane" evidence="8">
    <location>
        <begin position="122"/>
        <end position="466"/>
    </location>
</feature>
<feature type="transmembrane region" description="Helical" evidence="7">
    <location>
        <begin position="325"/>
        <end position="342"/>
    </location>
</feature>
<dbReference type="Gene3D" id="3.10.20.90">
    <property type="entry name" value="Phosphatidylinositol 3-kinase Catalytic Subunit, Chain A, domain 1"/>
    <property type="match status" value="1"/>
</dbReference>
<evidence type="ECO:0000256" key="3">
    <source>
        <dbReference type="ARBA" id="ARBA00022475"/>
    </source>
</evidence>
<feature type="transmembrane region" description="Helical" evidence="7">
    <location>
        <begin position="202"/>
        <end position="227"/>
    </location>
</feature>
<dbReference type="Pfam" id="PF08817">
    <property type="entry name" value="YukD"/>
    <property type="match status" value="1"/>
</dbReference>
<keyword evidence="10" id="KW-1185">Reference proteome</keyword>